<dbReference type="AlphaFoldDB" id="A0AAE1YXR4"/>
<evidence type="ECO:0000313" key="2">
    <source>
        <dbReference type="EMBL" id="KAK4438580.1"/>
    </source>
</evidence>
<reference evidence="2" key="2">
    <citation type="journal article" date="2024" name="Plant">
        <title>Genomic evolution and insights into agronomic trait innovations of Sesamum species.</title>
        <authorList>
            <person name="Miao H."/>
            <person name="Wang L."/>
            <person name="Qu L."/>
            <person name="Liu H."/>
            <person name="Sun Y."/>
            <person name="Le M."/>
            <person name="Wang Q."/>
            <person name="Wei S."/>
            <person name="Zheng Y."/>
            <person name="Lin W."/>
            <person name="Duan Y."/>
            <person name="Cao H."/>
            <person name="Xiong S."/>
            <person name="Wang X."/>
            <person name="Wei L."/>
            <person name="Li C."/>
            <person name="Ma Q."/>
            <person name="Ju M."/>
            <person name="Zhao R."/>
            <person name="Li G."/>
            <person name="Mu C."/>
            <person name="Tian Q."/>
            <person name="Mei H."/>
            <person name="Zhang T."/>
            <person name="Gao T."/>
            <person name="Zhang H."/>
        </authorList>
    </citation>
    <scope>NUCLEOTIDE SEQUENCE</scope>
    <source>
        <strain evidence="2">3651</strain>
    </source>
</reference>
<gene>
    <name evidence="2" type="ORF">Salat_0192500</name>
</gene>
<accession>A0AAE1YXR4</accession>
<dbReference type="EMBL" id="JACGWO010000001">
    <property type="protein sequence ID" value="KAK4438580.1"/>
    <property type="molecule type" value="Genomic_DNA"/>
</dbReference>
<keyword evidence="3" id="KW-1185">Reference proteome</keyword>
<evidence type="ECO:0000313" key="3">
    <source>
        <dbReference type="Proteomes" id="UP001293254"/>
    </source>
</evidence>
<feature type="compositionally biased region" description="Gly residues" evidence="1">
    <location>
        <begin position="236"/>
        <end position="245"/>
    </location>
</feature>
<name>A0AAE1YXR4_9LAMI</name>
<protein>
    <submittedName>
        <fullName evidence="2">Uncharacterized protein</fullName>
    </submittedName>
</protein>
<feature type="region of interest" description="Disordered" evidence="1">
    <location>
        <begin position="231"/>
        <end position="250"/>
    </location>
</feature>
<reference evidence="2" key="1">
    <citation type="submission" date="2020-06" db="EMBL/GenBank/DDBJ databases">
        <authorList>
            <person name="Li T."/>
            <person name="Hu X."/>
            <person name="Zhang T."/>
            <person name="Song X."/>
            <person name="Zhang H."/>
            <person name="Dai N."/>
            <person name="Sheng W."/>
            <person name="Hou X."/>
            <person name="Wei L."/>
        </authorList>
    </citation>
    <scope>NUCLEOTIDE SEQUENCE</scope>
    <source>
        <strain evidence="2">3651</strain>
        <tissue evidence="2">Leaf</tissue>
    </source>
</reference>
<sequence>MTLFLRHGSFGLDEQLGRTNEIGHWGPVHFILGVKGGGCGIDSLLPLYVCSYGPECGAFGSIVEANRRWEDGVNILSTKWSENTERKGFLLSGGYSPLGPITSMSSLLPCSQLFMGCGILGHILGDCSKVIDGSDFAEEGELLYGTWLRETNMVRQPFLVGRQVFGGAGGYFSDGEGIRGAGRGFGCRRGAEIFGFSRSEFECRVRGSKHDRPTEGSSVLVARKGEGCSLNPRGEGMWGKQGGRLGSTTWGEVEKGEGISLMGRRVEEASFNFAAQDSWAKMSQ</sequence>
<organism evidence="2 3">
    <name type="scientific">Sesamum alatum</name>
    <dbReference type="NCBI Taxonomy" id="300844"/>
    <lineage>
        <taxon>Eukaryota</taxon>
        <taxon>Viridiplantae</taxon>
        <taxon>Streptophyta</taxon>
        <taxon>Embryophyta</taxon>
        <taxon>Tracheophyta</taxon>
        <taxon>Spermatophyta</taxon>
        <taxon>Magnoliopsida</taxon>
        <taxon>eudicotyledons</taxon>
        <taxon>Gunneridae</taxon>
        <taxon>Pentapetalae</taxon>
        <taxon>asterids</taxon>
        <taxon>lamiids</taxon>
        <taxon>Lamiales</taxon>
        <taxon>Pedaliaceae</taxon>
        <taxon>Sesamum</taxon>
    </lineage>
</organism>
<evidence type="ECO:0000256" key="1">
    <source>
        <dbReference type="SAM" id="MobiDB-lite"/>
    </source>
</evidence>
<dbReference type="Proteomes" id="UP001293254">
    <property type="component" value="Unassembled WGS sequence"/>
</dbReference>
<comment type="caution">
    <text evidence="2">The sequence shown here is derived from an EMBL/GenBank/DDBJ whole genome shotgun (WGS) entry which is preliminary data.</text>
</comment>
<proteinExistence type="predicted"/>